<keyword evidence="3" id="KW-1133">Transmembrane helix</keyword>
<comment type="caution">
    <text evidence="7">The sequence shown here is derived from an EMBL/GenBank/DDBJ whole genome shotgun (WGS) entry which is preliminary data.</text>
</comment>
<reference evidence="7 8" key="1">
    <citation type="submission" date="2018-12" db="EMBL/GenBank/DDBJ databases">
        <title>Sequencing of bacterial isolates from soil warming experiment in Harvard Forest, Massachusetts, USA.</title>
        <authorList>
            <person name="Deangelis K."/>
        </authorList>
    </citation>
    <scope>NUCLEOTIDE SEQUENCE [LARGE SCALE GENOMIC DNA]</scope>
    <source>
        <strain evidence="7 8">EB153</strain>
    </source>
</reference>
<sequence>MFTPNDAVNVEATGKPMPTTGTWGAQTKFPDGQPKVCALAHVECVIVIYRVPEDNLVCEWAVGFVNVVEPQPDGTIKHATHVEVLDENDAAARYTLKKGWAKGEAPKPVEFQRPDYPSIARSAQVGGVVTVRIVVGPDGLVKSAIATSGPSMLQAPVLAAVRQWKFDPLEIGQQPTSFRLDEQFAYNVQKPSISAGMDPSGHVVLQEADPRLDPGFRSNGVSSGAWATCTAATGCQAAAPNVPK</sequence>
<feature type="region of interest" description="Disordered" evidence="5">
    <location>
        <begin position="1"/>
        <end position="21"/>
    </location>
</feature>
<gene>
    <name evidence="7" type="ORF">EDE15_4393</name>
</gene>
<dbReference type="AlphaFoldDB" id="A0A3R9QKL5"/>
<evidence type="ECO:0000313" key="8">
    <source>
        <dbReference type="Proteomes" id="UP000269669"/>
    </source>
</evidence>
<comment type="subcellular location">
    <subcellularLocation>
        <location evidence="1">Membrane</location>
        <topology evidence="1">Single-pass membrane protein</topology>
    </subcellularLocation>
</comment>
<dbReference type="SUPFAM" id="SSF74653">
    <property type="entry name" value="TolA/TonB C-terminal domain"/>
    <property type="match status" value="1"/>
</dbReference>
<organism evidence="7 8">
    <name type="scientific">Edaphobacter aggregans</name>
    <dbReference type="NCBI Taxonomy" id="570835"/>
    <lineage>
        <taxon>Bacteria</taxon>
        <taxon>Pseudomonadati</taxon>
        <taxon>Acidobacteriota</taxon>
        <taxon>Terriglobia</taxon>
        <taxon>Terriglobales</taxon>
        <taxon>Acidobacteriaceae</taxon>
        <taxon>Edaphobacter</taxon>
    </lineage>
</organism>
<evidence type="ECO:0000259" key="6">
    <source>
        <dbReference type="PROSITE" id="PS52015"/>
    </source>
</evidence>
<dbReference type="InterPro" id="IPR037682">
    <property type="entry name" value="TonB_C"/>
</dbReference>
<evidence type="ECO:0000313" key="7">
    <source>
        <dbReference type="EMBL" id="RSL18791.1"/>
    </source>
</evidence>
<dbReference type="PROSITE" id="PS52015">
    <property type="entry name" value="TONB_CTD"/>
    <property type="match status" value="1"/>
</dbReference>
<evidence type="ECO:0000256" key="3">
    <source>
        <dbReference type="ARBA" id="ARBA00022989"/>
    </source>
</evidence>
<evidence type="ECO:0000256" key="1">
    <source>
        <dbReference type="ARBA" id="ARBA00004167"/>
    </source>
</evidence>
<evidence type="ECO:0000256" key="4">
    <source>
        <dbReference type="ARBA" id="ARBA00023136"/>
    </source>
</evidence>
<name>A0A3R9QKL5_9BACT</name>
<dbReference type="InterPro" id="IPR006260">
    <property type="entry name" value="TonB/TolA_C"/>
</dbReference>
<dbReference type="Pfam" id="PF03544">
    <property type="entry name" value="TonB_C"/>
    <property type="match status" value="1"/>
</dbReference>
<dbReference type="EMBL" id="RSDW01000001">
    <property type="protein sequence ID" value="RSL18791.1"/>
    <property type="molecule type" value="Genomic_DNA"/>
</dbReference>
<feature type="domain" description="TonB C-terminal" evidence="6">
    <location>
        <begin position="101"/>
        <end position="195"/>
    </location>
</feature>
<dbReference type="GO" id="GO:0055085">
    <property type="term" value="P:transmembrane transport"/>
    <property type="evidence" value="ECO:0007669"/>
    <property type="project" value="InterPro"/>
</dbReference>
<evidence type="ECO:0000256" key="5">
    <source>
        <dbReference type="SAM" id="MobiDB-lite"/>
    </source>
</evidence>
<keyword evidence="2" id="KW-0812">Transmembrane</keyword>
<dbReference type="Gene3D" id="3.30.1150.10">
    <property type="match status" value="1"/>
</dbReference>
<dbReference type="GO" id="GO:0016020">
    <property type="term" value="C:membrane"/>
    <property type="evidence" value="ECO:0007669"/>
    <property type="project" value="UniProtKB-SubCell"/>
</dbReference>
<dbReference type="Proteomes" id="UP000269669">
    <property type="component" value="Unassembled WGS sequence"/>
</dbReference>
<evidence type="ECO:0000256" key="2">
    <source>
        <dbReference type="ARBA" id="ARBA00022692"/>
    </source>
</evidence>
<proteinExistence type="predicted"/>
<keyword evidence="4" id="KW-0472">Membrane</keyword>
<protein>
    <submittedName>
        <fullName evidence="7">TonB family protein</fullName>
    </submittedName>
</protein>
<dbReference type="NCBIfam" id="TIGR01352">
    <property type="entry name" value="tonB_Cterm"/>
    <property type="match status" value="1"/>
</dbReference>
<keyword evidence="8" id="KW-1185">Reference proteome</keyword>
<accession>A0A3R9QKL5</accession>